<evidence type="ECO:0000313" key="1">
    <source>
        <dbReference type="EMBL" id="MDP5183988.1"/>
    </source>
</evidence>
<comment type="caution">
    <text evidence="1">The sequence shown here is derived from an EMBL/GenBank/DDBJ whole genome shotgun (WGS) entry which is preliminary data.</text>
</comment>
<dbReference type="RefSeq" id="WP_306000591.1">
    <property type="nucleotide sequence ID" value="NZ_JASNFN010000018.1"/>
</dbReference>
<accession>A0ABT9IEI9</accession>
<name>A0ABT9IEI9_9ACTN</name>
<evidence type="ECO:0000313" key="2">
    <source>
        <dbReference type="Proteomes" id="UP001233673"/>
    </source>
</evidence>
<proteinExistence type="predicted"/>
<protein>
    <submittedName>
        <fullName evidence="1">Uncharacterized protein</fullName>
    </submittedName>
</protein>
<gene>
    <name evidence="1" type="ORF">QOZ88_15225</name>
</gene>
<sequence>MAPSAPPAAIGALRARVLREAVAVPARPVPGADVPASVVALHRRLAAPHVV</sequence>
<dbReference type="EMBL" id="JASNFN010000018">
    <property type="protein sequence ID" value="MDP5183988.1"/>
    <property type="molecule type" value="Genomic_DNA"/>
</dbReference>
<organism evidence="1 2">
    <name type="scientific">Blastococcus carthaginiensis</name>
    <dbReference type="NCBI Taxonomy" id="3050034"/>
    <lineage>
        <taxon>Bacteria</taxon>
        <taxon>Bacillati</taxon>
        <taxon>Actinomycetota</taxon>
        <taxon>Actinomycetes</taxon>
        <taxon>Geodermatophilales</taxon>
        <taxon>Geodermatophilaceae</taxon>
        <taxon>Blastococcus</taxon>
    </lineage>
</organism>
<keyword evidence="2" id="KW-1185">Reference proteome</keyword>
<dbReference type="Proteomes" id="UP001233673">
    <property type="component" value="Unassembled WGS sequence"/>
</dbReference>
<reference evidence="2" key="1">
    <citation type="submission" date="2023-05" db="EMBL/GenBank/DDBJ databases">
        <title>Draft genome of Pseudofrankia sp. BMG5.37.</title>
        <authorList>
            <person name="Gtari M."/>
            <person name="Ghodhbane F."/>
            <person name="Sbissi I."/>
        </authorList>
    </citation>
    <scope>NUCLEOTIDE SEQUENCE [LARGE SCALE GENOMIC DNA]</scope>
    <source>
        <strain evidence="2">BMG 814</strain>
    </source>
</reference>